<gene>
    <name evidence="2" type="ORF">GCM10023231_17210</name>
</gene>
<keyword evidence="3" id="KW-1185">Reference proteome</keyword>
<protein>
    <submittedName>
        <fullName evidence="2">Uncharacterized protein</fullName>
    </submittedName>
</protein>
<sequence length="156" mass="18300">MEVFRAINYVELIVGGTFGAILGLLISEFKGCIARRRKKKKTRELYEVMCGEYKRQLERANEYVKAVITYQYENILHIDTKTYSNEVMQEHWRGEIKMDTTNQGLVVWYHEDSPGLDKNGFKRIIVSPDRLKITLLGEGIYGVEELRRDNTKHLIR</sequence>
<name>A0ABP9B6R2_9SPHI</name>
<dbReference type="RefSeq" id="WP_345231361.1">
    <property type="nucleotide sequence ID" value="NZ_BAABIQ010000021.1"/>
</dbReference>
<dbReference type="EMBL" id="BAABIQ010000021">
    <property type="protein sequence ID" value="GAA4789804.1"/>
    <property type="molecule type" value="Genomic_DNA"/>
</dbReference>
<evidence type="ECO:0000313" key="2">
    <source>
        <dbReference type="EMBL" id="GAA4789804.1"/>
    </source>
</evidence>
<proteinExistence type="predicted"/>
<keyword evidence="1" id="KW-0472">Membrane</keyword>
<evidence type="ECO:0000256" key="1">
    <source>
        <dbReference type="SAM" id="Phobius"/>
    </source>
</evidence>
<comment type="caution">
    <text evidence="2">The sequence shown here is derived from an EMBL/GenBank/DDBJ whole genome shotgun (WGS) entry which is preliminary data.</text>
</comment>
<feature type="transmembrane region" description="Helical" evidence="1">
    <location>
        <begin position="12"/>
        <end position="33"/>
    </location>
</feature>
<dbReference type="Proteomes" id="UP001501411">
    <property type="component" value="Unassembled WGS sequence"/>
</dbReference>
<evidence type="ECO:0000313" key="3">
    <source>
        <dbReference type="Proteomes" id="UP001501411"/>
    </source>
</evidence>
<accession>A0ABP9B6R2</accession>
<keyword evidence="1" id="KW-1133">Transmembrane helix</keyword>
<keyword evidence="1" id="KW-0812">Transmembrane</keyword>
<organism evidence="2 3">
    <name type="scientific">Olivibacter ginsenosidimutans</name>
    <dbReference type="NCBI Taxonomy" id="1176537"/>
    <lineage>
        <taxon>Bacteria</taxon>
        <taxon>Pseudomonadati</taxon>
        <taxon>Bacteroidota</taxon>
        <taxon>Sphingobacteriia</taxon>
        <taxon>Sphingobacteriales</taxon>
        <taxon>Sphingobacteriaceae</taxon>
        <taxon>Olivibacter</taxon>
    </lineage>
</organism>
<reference evidence="3" key="1">
    <citation type="journal article" date="2019" name="Int. J. Syst. Evol. Microbiol.">
        <title>The Global Catalogue of Microorganisms (GCM) 10K type strain sequencing project: providing services to taxonomists for standard genome sequencing and annotation.</title>
        <authorList>
            <consortium name="The Broad Institute Genomics Platform"/>
            <consortium name="The Broad Institute Genome Sequencing Center for Infectious Disease"/>
            <person name="Wu L."/>
            <person name="Ma J."/>
        </authorList>
    </citation>
    <scope>NUCLEOTIDE SEQUENCE [LARGE SCALE GENOMIC DNA]</scope>
    <source>
        <strain evidence="3">JCM 18200</strain>
    </source>
</reference>